<evidence type="ECO:0000313" key="2">
    <source>
        <dbReference type="EMBL" id="TNN23309.1"/>
    </source>
</evidence>
<dbReference type="EMBL" id="SRLO01018955">
    <property type="protein sequence ID" value="TNN23309.1"/>
    <property type="molecule type" value="Genomic_DNA"/>
</dbReference>
<dbReference type="Proteomes" id="UP000314294">
    <property type="component" value="Unassembled WGS sequence"/>
</dbReference>
<evidence type="ECO:0000313" key="3">
    <source>
        <dbReference type="Proteomes" id="UP000314294"/>
    </source>
</evidence>
<protein>
    <submittedName>
        <fullName evidence="2">Uncharacterized protein</fullName>
    </submittedName>
</protein>
<keyword evidence="3" id="KW-1185">Reference proteome</keyword>
<organism evidence="2 3">
    <name type="scientific">Liparis tanakae</name>
    <name type="common">Tanaka's snailfish</name>
    <dbReference type="NCBI Taxonomy" id="230148"/>
    <lineage>
        <taxon>Eukaryota</taxon>
        <taxon>Metazoa</taxon>
        <taxon>Chordata</taxon>
        <taxon>Craniata</taxon>
        <taxon>Vertebrata</taxon>
        <taxon>Euteleostomi</taxon>
        <taxon>Actinopterygii</taxon>
        <taxon>Neopterygii</taxon>
        <taxon>Teleostei</taxon>
        <taxon>Neoteleostei</taxon>
        <taxon>Acanthomorphata</taxon>
        <taxon>Eupercaria</taxon>
        <taxon>Perciformes</taxon>
        <taxon>Cottioidei</taxon>
        <taxon>Cottales</taxon>
        <taxon>Liparidae</taxon>
        <taxon>Liparis</taxon>
    </lineage>
</organism>
<feature type="region of interest" description="Disordered" evidence="1">
    <location>
        <begin position="1"/>
        <end position="37"/>
    </location>
</feature>
<sequence length="163" mass="17324">MSLRTVGGEDLWSSEGSPDPQCTCPPHLLSTRSPWRARPRRASASFLLACSAVRTAEPGALQSRDDWPSLFLWEPSAPRDRNSLQDGGAPAGGATEPRHDGVVHIHRVRGQRSGLRGQGSEGRGQKAGLRGQGSEVRAQRAGVRAQRTGVRGQGSEVRGQGSG</sequence>
<proteinExistence type="predicted"/>
<reference evidence="2 3" key="1">
    <citation type="submission" date="2019-03" db="EMBL/GenBank/DDBJ databases">
        <title>First draft genome of Liparis tanakae, snailfish: a comprehensive survey of snailfish specific genes.</title>
        <authorList>
            <person name="Kim W."/>
            <person name="Song I."/>
            <person name="Jeong J.-H."/>
            <person name="Kim D."/>
            <person name="Kim S."/>
            <person name="Ryu S."/>
            <person name="Song J.Y."/>
            <person name="Lee S.K."/>
        </authorList>
    </citation>
    <scope>NUCLEOTIDE SEQUENCE [LARGE SCALE GENOMIC DNA]</scope>
    <source>
        <tissue evidence="2">Muscle</tissue>
    </source>
</reference>
<feature type="region of interest" description="Disordered" evidence="1">
    <location>
        <begin position="72"/>
        <end position="163"/>
    </location>
</feature>
<name>A0A4Z2E3K9_9TELE</name>
<dbReference type="AlphaFoldDB" id="A0A4Z2E3K9"/>
<accession>A0A4Z2E3K9</accession>
<comment type="caution">
    <text evidence="2">The sequence shown here is derived from an EMBL/GenBank/DDBJ whole genome shotgun (WGS) entry which is preliminary data.</text>
</comment>
<gene>
    <name evidence="2" type="ORF">EYF80_066572</name>
</gene>
<evidence type="ECO:0000256" key="1">
    <source>
        <dbReference type="SAM" id="MobiDB-lite"/>
    </source>
</evidence>